<evidence type="ECO:0000256" key="2">
    <source>
        <dbReference type="ARBA" id="ARBA00023315"/>
    </source>
</evidence>
<dbReference type="Pfam" id="PF00583">
    <property type="entry name" value="Acetyltransf_1"/>
    <property type="match status" value="1"/>
</dbReference>
<evidence type="ECO:0000313" key="5">
    <source>
        <dbReference type="Proteomes" id="UP000199112"/>
    </source>
</evidence>
<organism evidence="4 5">
    <name type="scientific">Natronorubrum sediminis</name>
    <dbReference type="NCBI Taxonomy" id="640943"/>
    <lineage>
        <taxon>Archaea</taxon>
        <taxon>Methanobacteriati</taxon>
        <taxon>Methanobacteriota</taxon>
        <taxon>Stenosarchaea group</taxon>
        <taxon>Halobacteria</taxon>
        <taxon>Halobacteriales</taxon>
        <taxon>Natrialbaceae</taxon>
        <taxon>Natronorubrum</taxon>
    </lineage>
</organism>
<dbReference type="InterPro" id="IPR016181">
    <property type="entry name" value="Acyl_CoA_acyltransferase"/>
</dbReference>
<dbReference type="GO" id="GO:0016747">
    <property type="term" value="F:acyltransferase activity, transferring groups other than amino-acyl groups"/>
    <property type="evidence" value="ECO:0007669"/>
    <property type="project" value="InterPro"/>
</dbReference>
<dbReference type="CDD" id="cd04301">
    <property type="entry name" value="NAT_SF"/>
    <property type="match status" value="1"/>
</dbReference>
<dbReference type="Proteomes" id="UP000199112">
    <property type="component" value="Unassembled WGS sequence"/>
</dbReference>
<protein>
    <submittedName>
        <fullName evidence="4">Acetyltransferase (GNAT) family protein</fullName>
    </submittedName>
</protein>
<gene>
    <name evidence="4" type="ORF">SAMN04487967_0223</name>
</gene>
<keyword evidence="2" id="KW-0012">Acyltransferase</keyword>
<reference evidence="5" key="1">
    <citation type="submission" date="2016-10" db="EMBL/GenBank/DDBJ databases">
        <authorList>
            <person name="Varghese N."/>
            <person name="Submissions S."/>
        </authorList>
    </citation>
    <scope>NUCLEOTIDE SEQUENCE [LARGE SCALE GENOMIC DNA]</scope>
    <source>
        <strain evidence="5">CGMCC 1.8981</strain>
    </source>
</reference>
<dbReference type="OrthoDB" id="38613at2157"/>
<dbReference type="RefSeq" id="WP_090503888.1">
    <property type="nucleotide sequence ID" value="NZ_FNWL01000001.1"/>
</dbReference>
<accession>A0A1H6FM25</accession>
<evidence type="ECO:0000256" key="1">
    <source>
        <dbReference type="ARBA" id="ARBA00022679"/>
    </source>
</evidence>
<dbReference type="PANTHER" id="PTHR43877">
    <property type="entry name" value="AMINOALKYLPHOSPHONATE N-ACETYLTRANSFERASE-RELATED-RELATED"/>
    <property type="match status" value="1"/>
</dbReference>
<feature type="domain" description="N-acetyltransferase" evidence="3">
    <location>
        <begin position="9"/>
        <end position="159"/>
    </location>
</feature>
<keyword evidence="5" id="KW-1185">Reference proteome</keyword>
<sequence length="174" mass="19411">MDRNTNSQPTIEYATQDDIDAVTDLWVRLARDQRLHESAVLPERNRESMRETLAAHQVADCLLVARVGGSVVGFASFTLERGTLALDTTRGLLSNIYVDPPFRGRGIGTALLETAEDELASQGASVVTLEVMSMNDDARRFYARHGYDSYRVSMKRSLEDDDRSKSDTHSKGDR</sequence>
<dbReference type="PROSITE" id="PS51186">
    <property type="entry name" value="GNAT"/>
    <property type="match status" value="1"/>
</dbReference>
<dbReference type="EMBL" id="FNWL01000001">
    <property type="protein sequence ID" value="SEH11158.1"/>
    <property type="molecule type" value="Genomic_DNA"/>
</dbReference>
<proteinExistence type="predicted"/>
<dbReference type="InterPro" id="IPR000182">
    <property type="entry name" value="GNAT_dom"/>
</dbReference>
<name>A0A1H6FM25_9EURY</name>
<dbReference type="AlphaFoldDB" id="A0A1H6FM25"/>
<evidence type="ECO:0000259" key="3">
    <source>
        <dbReference type="PROSITE" id="PS51186"/>
    </source>
</evidence>
<dbReference type="SUPFAM" id="SSF55729">
    <property type="entry name" value="Acyl-CoA N-acyltransferases (Nat)"/>
    <property type="match status" value="1"/>
</dbReference>
<dbReference type="InterPro" id="IPR050832">
    <property type="entry name" value="Bact_Acetyltransf"/>
</dbReference>
<dbReference type="Gene3D" id="3.40.630.30">
    <property type="match status" value="1"/>
</dbReference>
<evidence type="ECO:0000313" key="4">
    <source>
        <dbReference type="EMBL" id="SEH11158.1"/>
    </source>
</evidence>
<keyword evidence="1 4" id="KW-0808">Transferase</keyword>